<dbReference type="SMART" id="SM00408">
    <property type="entry name" value="IGc2"/>
    <property type="match status" value="4"/>
</dbReference>
<dbReference type="InterPro" id="IPR036179">
    <property type="entry name" value="Ig-like_dom_sf"/>
</dbReference>
<name>A0A182S9F0_9DIPT</name>
<dbReference type="Proteomes" id="UP000075901">
    <property type="component" value="Unassembled WGS sequence"/>
</dbReference>
<dbReference type="Pfam" id="PF13927">
    <property type="entry name" value="Ig_3"/>
    <property type="match status" value="1"/>
</dbReference>
<dbReference type="InterPro" id="IPR003599">
    <property type="entry name" value="Ig_sub"/>
</dbReference>
<keyword evidence="2" id="KW-1015">Disulfide bond</keyword>
<dbReference type="InterPro" id="IPR013098">
    <property type="entry name" value="Ig_I-set"/>
</dbReference>
<dbReference type="InterPro" id="IPR007110">
    <property type="entry name" value="Ig-like_dom"/>
</dbReference>
<dbReference type="AlphaFoldDB" id="A0A182S9F0"/>
<reference evidence="6" key="1">
    <citation type="submission" date="2013-09" db="EMBL/GenBank/DDBJ databases">
        <title>The Genome Sequence of Anopheles maculatus species B.</title>
        <authorList>
            <consortium name="The Broad Institute Genomics Platform"/>
            <person name="Neafsey D.E."/>
            <person name="Besansky N."/>
            <person name="Howell P."/>
            <person name="Walton C."/>
            <person name="Young S.K."/>
            <person name="Zeng Q."/>
            <person name="Gargeya S."/>
            <person name="Fitzgerald M."/>
            <person name="Haas B."/>
            <person name="Abouelleil A."/>
            <person name="Allen A.W."/>
            <person name="Alvarado L."/>
            <person name="Arachchi H.M."/>
            <person name="Berlin A.M."/>
            <person name="Chapman S.B."/>
            <person name="Gainer-Dewar J."/>
            <person name="Goldberg J."/>
            <person name="Griggs A."/>
            <person name="Gujja S."/>
            <person name="Hansen M."/>
            <person name="Howarth C."/>
            <person name="Imamovic A."/>
            <person name="Ireland A."/>
            <person name="Larimer J."/>
            <person name="McCowan C."/>
            <person name="Murphy C."/>
            <person name="Pearson M."/>
            <person name="Poon T.W."/>
            <person name="Priest M."/>
            <person name="Roberts A."/>
            <person name="Saif S."/>
            <person name="Shea T."/>
            <person name="Sisk P."/>
            <person name="Sykes S."/>
            <person name="Wortman J."/>
            <person name="Nusbaum C."/>
            <person name="Birren B."/>
        </authorList>
    </citation>
    <scope>NUCLEOTIDE SEQUENCE [LARGE SCALE GENOMIC DNA]</scope>
    <source>
        <strain evidence="6">maculatus3</strain>
    </source>
</reference>
<dbReference type="CDD" id="cd00096">
    <property type="entry name" value="Ig"/>
    <property type="match status" value="2"/>
</dbReference>
<keyword evidence="1" id="KW-0732">Signal</keyword>
<feature type="domain" description="Ig-like" evidence="4">
    <location>
        <begin position="254"/>
        <end position="355"/>
    </location>
</feature>
<dbReference type="InterPro" id="IPR003598">
    <property type="entry name" value="Ig_sub2"/>
</dbReference>
<feature type="domain" description="Ig-like" evidence="4">
    <location>
        <begin position="74"/>
        <end position="158"/>
    </location>
</feature>
<dbReference type="PROSITE" id="PS50835">
    <property type="entry name" value="IG_LIKE"/>
    <property type="match status" value="6"/>
</dbReference>
<evidence type="ECO:0000256" key="3">
    <source>
        <dbReference type="ARBA" id="ARBA00023319"/>
    </source>
</evidence>
<evidence type="ECO:0000256" key="2">
    <source>
        <dbReference type="ARBA" id="ARBA00023157"/>
    </source>
</evidence>
<feature type="domain" description="Ig-like" evidence="4">
    <location>
        <begin position="463"/>
        <end position="523"/>
    </location>
</feature>
<dbReference type="InterPro" id="IPR050958">
    <property type="entry name" value="Cell_Adh-Cytoskel_Orgn"/>
</dbReference>
<feature type="domain" description="Ig-like" evidence="4">
    <location>
        <begin position="360"/>
        <end position="458"/>
    </location>
</feature>
<dbReference type="FunFam" id="2.60.40.10:FF:000032">
    <property type="entry name" value="palladin isoform X1"/>
    <property type="match status" value="1"/>
</dbReference>
<dbReference type="Pfam" id="PF07679">
    <property type="entry name" value="I-set"/>
    <property type="match status" value="2"/>
</dbReference>
<reference evidence="5" key="2">
    <citation type="submission" date="2020-05" db="UniProtKB">
        <authorList>
            <consortium name="EnsemblMetazoa"/>
        </authorList>
    </citation>
    <scope>IDENTIFICATION</scope>
    <source>
        <strain evidence="5">maculatus3</strain>
    </source>
</reference>
<keyword evidence="3" id="KW-0393">Immunoglobulin domain</keyword>
<dbReference type="InterPro" id="IPR013151">
    <property type="entry name" value="Immunoglobulin_dom"/>
</dbReference>
<dbReference type="PANTHER" id="PTHR45080">
    <property type="entry name" value="CONTACTIN 5"/>
    <property type="match status" value="1"/>
</dbReference>
<evidence type="ECO:0000313" key="5">
    <source>
        <dbReference type="EnsemblMetazoa" id="AMAM002316-PA"/>
    </source>
</evidence>
<sequence length="523" mass="58173">MLDCRIESPFPVLGSWTQGNKQLIERNFEQSNVLSLRLLNVTTGDTGNYTCFAKNSIGEDRKTIFVRVTPLHKPKMRLLPKHTTAMEGEPFIALRCILEQTADSAAKIHWIHNAKPLTMASGKSYLELFDIDKSHAGSYACYADIGGQRVSSEQSTVAVEYAPKISVPSVTLVKEYETEVTLECTIDAMPAPDFQWYYQTLDQADTPQLYESTDSTISFRMTPERSGLYVCEGKNTYGFGKQTFVVEGAANAAPVIRKPAETTIYVAPGSSIKLDCMCELCQPLTEYIWTSQQGSFESSPEKTIDNIRVVLDNDQSRNAVHYWLTIDNFREQNVASYTCIFSNQHGADAMILQLRMMVPPEVDTMMIDGESIPSGSQLYRAPGQVNGLSCEVVGLPEPTVQWVRDGKLITVGTSERLQFENDNKTILFKEPFGEAVQGSYECIANNPLGSVSSTVELMLGEIPKASEDGKRFIEKIGESITLECTITGNPQPAIRWEPEGSFKDPTLIHQTMQVSYENAGLYQ</sequence>
<keyword evidence="6" id="KW-1185">Reference proteome</keyword>
<dbReference type="Pfam" id="PF00047">
    <property type="entry name" value="ig"/>
    <property type="match status" value="1"/>
</dbReference>
<dbReference type="Gene3D" id="2.60.40.10">
    <property type="entry name" value="Immunoglobulins"/>
    <property type="match status" value="6"/>
</dbReference>
<feature type="domain" description="Ig-like" evidence="4">
    <location>
        <begin position="163"/>
        <end position="247"/>
    </location>
</feature>
<proteinExistence type="predicted"/>
<dbReference type="InterPro" id="IPR013783">
    <property type="entry name" value="Ig-like_fold"/>
</dbReference>
<dbReference type="VEuPathDB" id="VectorBase:AMAM002316"/>
<organism evidence="5 6">
    <name type="scientific">Anopheles maculatus</name>
    <dbReference type="NCBI Taxonomy" id="74869"/>
    <lineage>
        <taxon>Eukaryota</taxon>
        <taxon>Metazoa</taxon>
        <taxon>Ecdysozoa</taxon>
        <taxon>Arthropoda</taxon>
        <taxon>Hexapoda</taxon>
        <taxon>Insecta</taxon>
        <taxon>Pterygota</taxon>
        <taxon>Neoptera</taxon>
        <taxon>Endopterygota</taxon>
        <taxon>Diptera</taxon>
        <taxon>Nematocera</taxon>
        <taxon>Culicoidea</taxon>
        <taxon>Culicidae</taxon>
        <taxon>Anophelinae</taxon>
        <taxon>Anopheles</taxon>
        <taxon>Anopheles maculatus group</taxon>
    </lineage>
</organism>
<dbReference type="PANTHER" id="PTHR45080:SF8">
    <property type="entry name" value="IG-LIKE DOMAIN-CONTAINING PROTEIN"/>
    <property type="match status" value="1"/>
</dbReference>
<evidence type="ECO:0000259" key="4">
    <source>
        <dbReference type="PROSITE" id="PS50835"/>
    </source>
</evidence>
<dbReference type="SUPFAM" id="SSF48726">
    <property type="entry name" value="Immunoglobulin"/>
    <property type="match status" value="6"/>
</dbReference>
<protein>
    <recommendedName>
        <fullName evidence="4">Ig-like domain-containing protein</fullName>
    </recommendedName>
</protein>
<evidence type="ECO:0000256" key="1">
    <source>
        <dbReference type="ARBA" id="ARBA00022729"/>
    </source>
</evidence>
<evidence type="ECO:0000313" key="6">
    <source>
        <dbReference type="Proteomes" id="UP000075901"/>
    </source>
</evidence>
<dbReference type="GO" id="GO:0005886">
    <property type="term" value="C:plasma membrane"/>
    <property type="evidence" value="ECO:0007669"/>
    <property type="project" value="TreeGrafter"/>
</dbReference>
<feature type="domain" description="Ig-like" evidence="4">
    <location>
        <begin position="1"/>
        <end position="69"/>
    </location>
</feature>
<dbReference type="SMART" id="SM00409">
    <property type="entry name" value="IG"/>
    <property type="match status" value="5"/>
</dbReference>
<dbReference type="EnsemblMetazoa" id="AMAM002316-RA">
    <property type="protein sequence ID" value="AMAM002316-PA"/>
    <property type="gene ID" value="AMAM002316"/>
</dbReference>
<accession>A0A182S9F0</accession>
<dbReference type="GO" id="GO:0007156">
    <property type="term" value="P:homophilic cell adhesion via plasma membrane adhesion molecules"/>
    <property type="evidence" value="ECO:0007669"/>
    <property type="project" value="TreeGrafter"/>
</dbReference>